<evidence type="ECO:0000313" key="4">
    <source>
        <dbReference type="EMBL" id="OQD87847.1"/>
    </source>
</evidence>
<reference evidence="5" key="1">
    <citation type="journal article" date="2017" name="Nat. Microbiol.">
        <title>Global analysis of biosynthetic gene clusters reveals vast potential of secondary metabolite production in Penicillium species.</title>
        <authorList>
            <person name="Nielsen J.C."/>
            <person name="Grijseels S."/>
            <person name="Prigent S."/>
            <person name="Ji B."/>
            <person name="Dainat J."/>
            <person name="Nielsen K.F."/>
            <person name="Frisvad J.C."/>
            <person name="Workman M."/>
            <person name="Nielsen J."/>
        </authorList>
    </citation>
    <scope>NUCLEOTIDE SEQUENCE [LARGE SCALE GENOMIC DNA]</scope>
    <source>
        <strain evidence="5">IBT 31811</strain>
    </source>
</reference>
<dbReference type="Pfam" id="PF00884">
    <property type="entry name" value="Sulfatase"/>
    <property type="match status" value="1"/>
</dbReference>
<keyword evidence="2" id="KW-0812">Transmembrane</keyword>
<organism evidence="4 5">
    <name type="scientific">Penicillium antarcticum</name>
    <dbReference type="NCBI Taxonomy" id="416450"/>
    <lineage>
        <taxon>Eukaryota</taxon>
        <taxon>Fungi</taxon>
        <taxon>Dikarya</taxon>
        <taxon>Ascomycota</taxon>
        <taxon>Pezizomycotina</taxon>
        <taxon>Eurotiomycetes</taxon>
        <taxon>Eurotiomycetidae</taxon>
        <taxon>Eurotiales</taxon>
        <taxon>Aspergillaceae</taxon>
        <taxon>Penicillium</taxon>
    </lineage>
</organism>
<name>A0A1V6QFU1_9EURO</name>
<dbReference type="SMART" id="SM00382">
    <property type="entry name" value="AAA"/>
    <property type="match status" value="1"/>
</dbReference>
<feature type="compositionally biased region" description="Low complexity" evidence="1">
    <location>
        <begin position="14"/>
        <end position="25"/>
    </location>
</feature>
<keyword evidence="5" id="KW-1185">Reference proteome</keyword>
<keyword evidence="2" id="KW-1133">Transmembrane helix</keyword>
<feature type="domain" description="AAA+ ATPase" evidence="3">
    <location>
        <begin position="423"/>
        <end position="550"/>
    </location>
</feature>
<dbReference type="CDD" id="cd19481">
    <property type="entry name" value="RecA-like_protease"/>
    <property type="match status" value="1"/>
</dbReference>
<dbReference type="Gene3D" id="3.40.720.10">
    <property type="entry name" value="Alkaline Phosphatase, subunit A"/>
    <property type="match status" value="1"/>
</dbReference>
<dbReference type="STRING" id="416450.A0A1V6QFU1"/>
<dbReference type="SUPFAM" id="SSF53649">
    <property type="entry name" value="Alkaline phosphatase-like"/>
    <property type="match status" value="1"/>
</dbReference>
<evidence type="ECO:0000313" key="5">
    <source>
        <dbReference type="Proteomes" id="UP000191672"/>
    </source>
</evidence>
<proteinExistence type="predicted"/>
<accession>A0A1V6QFU1</accession>
<evidence type="ECO:0000256" key="2">
    <source>
        <dbReference type="SAM" id="Phobius"/>
    </source>
</evidence>
<dbReference type="InterPro" id="IPR003959">
    <property type="entry name" value="ATPase_AAA_core"/>
</dbReference>
<feature type="transmembrane region" description="Helical" evidence="2">
    <location>
        <begin position="646"/>
        <end position="669"/>
    </location>
</feature>
<dbReference type="EMBL" id="MDYN01000005">
    <property type="protein sequence ID" value="OQD87847.1"/>
    <property type="molecule type" value="Genomic_DNA"/>
</dbReference>
<dbReference type="Proteomes" id="UP000191672">
    <property type="component" value="Unassembled WGS sequence"/>
</dbReference>
<dbReference type="Pfam" id="PF22942">
    <property type="entry name" value="DUF7025"/>
    <property type="match status" value="1"/>
</dbReference>
<dbReference type="GO" id="GO:0005524">
    <property type="term" value="F:ATP binding"/>
    <property type="evidence" value="ECO:0007669"/>
    <property type="project" value="InterPro"/>
</dbReference>
<gene>
    <name evidence="4" type="ORF">PENANT_c005G06432</name>
</gene>
<dbReference type="InterPro" id="IPR000917">
    <property type="entry name" value="Sulfatase_N"/>
</dbReference>
<feature type="region of interest" description="Disordered" evidence="1">
    <location>
        <begin position="45"/>
        <end position="66"/>
    </location>
</feature>
<protein>
    <recommendedName>
        <fullName evidence="3">AAA+ ATPase domain-containing protein</fullName>
    </recommendedName>
</protein>
<keyword evidence="2" id="KW-0472">Membrane</keyword>
<dbReference type="InterPro" id="IPR003593">
    <property type="entry name" value="AAA+_ATPase"/>
</dbReference>
<evidence type="ECO:0000256" key="1">
    <source>
        <dbReference type="SAM" id="MobiDB-lite"/>
    </source>
</evidence>
<dbReference type="InterPro" id="IPR017850">
    <property type="entry name" value="Alkaline_phosphatase_core_sf"/>
</dbReference>
<dbReference type="GO" id="GO:0016887">
    <property type="term" value="F:ATP hydrolysis activity"/>
    <property type="evidence" value="ECO:0007669"/>
    <property type="project" value="InterPro"/>
</dbReference>
<dbReference type="InterPro" id="IPR027417">
    <property type="entry name" value="P-loop_NTPase"/>
</dbReference>
<dbReference type="PANTHER" id="PTHR46411">
    <property type="entry name" value="FAMILY ATPASE, PUTATIVE-RELATED"/>
    <property type="match status" value="1"/>
</dbReference>
<dbReference type="SUPFAM" id="SSF52540">
    <property type="entry name" value="P-loop containing nucleoside triphosphate hydrolases"/>
    <property type="match status" value="1"/>
</dbReference>
<sequence>MAVTNDIETKDVETNGTETNGNGETPVYEPVGTICDVRNLYQTKPDENEKTSWSKEMPTDLPEPAEDAESAQYVLLVRKTKCYDGRKSLQMHSIVIQSEPLKKFLGKALGNYPGVTTSLERLEFEAPFKPIVHRWKDITKARDEESDPTTKAHVDLFYRIMNEELKEVIDRMNDLVANGVITFDLVWTILEPEDVVISSRGGSLRAYQFSSLVPTRCGWAASVNYVEFDGSDFGFKSDGFSINAFNGTVPITSLSICPLKHHKDKDAIRGMLIARGKRWEEHKGYHYKAYEGAAVSRTWDDRNGEEKETKYFVKSRVIIDAEGYNIFHPSTSVHTSHDIGKELESDEQRLFATPWLHGYSLKDKEWLGFHLELTKEIEWDDDAFKSLVLPAEQENLKDVILAVAKAQSKKLDSFDDVVQGKGRGIIMQLAGPPGVGKTLTAESVAEVMKVPLYVMSAGDLGMSADSVESSLKDILRMVPKWGAVLLLDEADVFMEARDATDLARNELVSIFLRMLEYYEGILFLTTNRAQNIDPAFESRIHISLHYKDLDSNSRRHIWAQFLGRSANTDAFTDEQLDQVAEVALNGRQIKNVIKTAGLLAWAQEGDLKLTDLVATASQVSFYSSTGSEIRWDAARSVGASRQGMKLILSGMATMVAAATVIGVASWLSAQGIWTLMSRWLCALLNIRGDTKTTPAQQSGPSDLRSLYYNRSRFWTLVGCGVTLGLWLIRPAIPYNHMTGALPFVMLGEGSRARQITVGSFPLPELLGPEFHEAANGHYKGWAPTMDDEGNRGYGKDKPAWAQGPLPLAFERWIDPMRITNLDLGPLEPLQEALKDHAIPINHIVFVFLESGRKDLFPLKTDSRLYEQIRETYDIYSDEDVEDLHDKLSLITPFAEMLTGEESGFGQSKGIDTERGGISFDGILSGSSLSAKSRLVNYCGLGPLPVDFMHENDIIPYQPCLMHIMDLFNQRKNASSRSENSTNDPREREWQTLYAQSVTGGFQDQTELMDLLGFNQSLYSEDIDFDNAKYYHDDMEKINYFGYAETEIGPYIRDMINETLSQNKRLFLSHFTSTTHHPWGTPEGYRRENYFGNKQHSQHEAMDNFLNANSFVDAWLEELMEMLTEAGIANETLTVFVGDHGQAFREDSPVTGTYQNPHISNFRVPLLFHHPLLPRLHLNVNGSAMSILPTILDLLITTSSLNEADTTIAQDLINEYEGQSLIRPYRTSHNGREAWNMGVINAGGTILSVGSAAVPWRLNLPLSNDFEYRFTDLQSDPFELKPATAWSMGGLAAEVYSRFGAEAVDWMMKAEKVGLWWVTERKKLWNYEDEEE</sequence>
<dbReference type="Pfam" id="PF00004">
    <property type="entry name" value="AAA"/>
    <property type="match status" value="1"/>
</dbReference>
<feature type="region of interest" description="Disordered" evidence="1">
    <location>
        <begin position="1"/>
        <end position="29"/>
    </location>
</feature>
<feature type="transmembrane region" description="Helical" evidence="2">
    <location>
        <begin position="713"/>
        <end position="732"/>
    </location>
</feature>
<evidence type="ECO:0000259" key="3">
    <source>
        <dbReference type="SMART" id="SM00382"/>
    </source>
</evidence>
<dbReference type="PANTHER" id="PTHR46411:SF3">
    <property type="entry name" value="AAA+ ATPASE DOMAIN-CONTAINING PROTEIN"/>
    <property type="match status" value="1"/>
</dbReference>
<dbReference type="InterPro" id="IPR054289">
    <property type="entry name" value="DUF7025"/>
</dbReference>
<dbReference type="Gene3D" id="3.40.50.300">
    <property type="entry name" value="P-loop containing nucleotide triphosphate hydrolases"/>
    <property type="match status" value="1"/>
</dbReference>
<comment type="caution">
    <text evidence="4">The sequence shown here is derived from an EMBL/GenBank/DDBJ whole genome shotgun (WGS) entry which is preliminary data.</text>
</comment>